<dbReference type="GO" id="GO:0003676">
    <property type="term" value="F:nucleic acid binding"/>
    <property type="evidence" value="ECO:0007669"/>
    <property type="project" value="InterPro"/>
</dbReference>
<organism evidence="1 2">
    <name type="scientific">Centaurea solstitialis</name>
    <name type="common">yellow star-thistle</name>
    <dbReference type="NCBI Taxonomy" id="347529"/>
    <lineage>
        <taxon>Eukaryota</taxon>
        <taxon>Viridiplantae</taxon>
        <taxon>Streptophyta</taxon>
        <taxon>Embryophyta</taxon>
        <taxon>Tracheophyta</taxon>
        <taxon>Spermatophyta</taxon>
        <taxon>Magnoliopsida</taxon>
        <taxon>eudicotyledons</taxon>
        <taxon>Gunneridae</taxon>
        <taxon>Pentapetalae</taxon>
        <taxon>asterids</taxon>
        <taxon>campanulids</taxon>
        <taxon>Asterales</taxon>
        <taxon>Asteraceae</taxon>
        <taxon>Carduoideae</taxon>
        <taxon>Cardueae</taxon>
        <taxon>Centaureinae</taxon>
        <taxon>Centaurea</taxon>
    </lineage>
</organism>
<dbReference type="InterPro" id="IPR043128">
    <property type="entry name" value="Rev_trsase/Diguanyl_cyclase"/>
</dbReference>
<dbReference type="Proteomes" id="UP001172457">
    <property type="component" value="Chromosome 7"/>
</dbReference>
<dbReference type="InterPro" id="IPR050951">
    <property type="entry name" value="Retrovirus_Pol_polyprotein"/>
</dbReference>
<dbReference type="PANTHER" id="PTHR37984">
    <property type="entry name" value="PROTEIN CBG26694"/>
    <property type="match status" value="1"/>
</dbReference>
<dbReference type="SUPFAM" id="SSF56672">
    <property type="entry name" value="DNA/RNA polymerases"/>
    <property type="match status" value="1"/>
</dbReference>
<dbReference type="SUPFAM" id="SSF53098">
    <property type="entry name" value="Ribonuclease H-like"/>
    <property type="match status" value="1"/>
</dbReference>
<comment type="caution">
    <text evidence="1">The sequence shown here is derived from an EMBL/GenBank/DDBJ whole genome shotgun (WGS) entry which is preliminary data.</text>
</comment>
<dbReference type="PANTHER" id="PTHR37984:SF15">
    <property type="entry name" value="INTEGRASE CATALYTIC DOMAIN-CONTAINING PROTEIN"/>
    <property type="match status" value="1"/>
</dbReference>
<dbReference type="InterPro" id="IPR036397">
    <property type="entry name" value="RNaseH_sf"/>
</dbReference>
<dbReference type="EMBL" id="JARYMX010000007">
    <property type="protein sequence ID" value="KAJ9542790.1"/>
    <property type="molecule type" value="Genomic_DNA"/>
</dbReference>
<gene>
    <name evidence="1" type="ORF">OSB04_029296</name>
</gene>
<dbReference type="InterPro" id="IPR043502">
    <property type="entry name" value="DNA/RNA_pol_sf"/>
</dbReference>
<evidence type="ECO:0000313" key="2">
    <source>
        <dbReference type="Proteomes" id="UP001172457"/>
    </source>
</evidence>
<dbReference type="AlphaFoldDB" id="A0AA38SHE6"/>
<accession>A0AA38SHE6</accession>
<name>A0AA38SHE6_9ASTR</name>
<reference evidence="1" key="1">
    <citation type="submission" date="2023-03" db="EMBL/GenBank/DDBJ databases">
        <title>Chromosome-scale reference genome and RAD-based genetic map of yellow starthistle (Centaurea solstitialis) reveal putative structural variation and QTLs associated with invader traits.</title>
        <authorList>
            <person name="Reatini B."/>
            <person name="Cang F.A."/>
            <person name="Jiang Q."/>
            <person name="Mckibben M.T.W."/>
            <person name="Barker M.S."/>
            <person name="Rieseberg L.H."/>
            <person name="Dlugosch K.M."/>
        </authorList>
    </citation>
    <scope>NUCLEOTIDE SEQUENCE</scope>
    <source>
        <strain evidence="1">CAN-66</strain>
        <tissue evidence="1">Leaf</tissue>
    </source>
</reference>
<dbReference type="Gene3D" id="3.30.70.270">
    <property type="match status" value="2"/>
</dbReference>
<dbReference type="InterPro" id="IPR012337">
    <property type="entry name" value="RNaseH-like_sf"/>
</dbReference>
<protein>
    <submittedName>
        <fullName evidence="1">Uncharacterized protein</fullName>
    </submittedName>
</protein>
<dbReference type="Gene3D" id="3.10.10.10">
    <property type="entry name" value="HIV Type 1 Reverse Transcriptase, subunit A, domain 1"/>
    <property type="match status" value="1"/>
</dbReference>
<evidence type="ECO:0000313" key="1">
    <source>
        <dbReference type="EMBL" id="KAJ9542790.1"/>
    </source>
</evidence>
<keyword evidence="2" id="KW-1185">Reference proteome</keyword>
<dbReference type="Gene3D" id="3.30.420.10">
    <property type="entry name" value="Ribonuclease H-like superfamily/Ribonuclease H"/>
    <property type="match status" value="1"/>
</dbReference>
<sequence>MKFMVGGKSVTLKGDPVLGKAKVSLKALGRIIQQEGHVVLVGFGACLMIDEKQKGEGTWLINVRPFCYPHYQKDEIEKLVKELLEAGVILPSISPFSSPVLLIKKKNASCRFCINYRVLNKVTIIDKFPILVIDELLDELHGAQGYGLVASPLTDLLKKNSFQWSETAQAAFDELKKLLSSPLVLRLVIPRKLEIIPLLFEEFHSSPIGGHLGEDHTCQRIASETVGQTKVVNRCLEQYLHYWVLDCPRQWSKWLAWVELSYNTSYHLSSKCSPFRVLYGRDPPPLLHYKEASSNVESAECESLNRDEIWDELRRAVGQCAFSKDIPSPLSGVSRFTVKTGGVLVGNSDAEGFVKAFQHVYRKLVFEELSLTAAQRFVNNSS</sequence>
<proteinExistence type="predicted"/>